<dbReference type="InterPro" id="IPR036388">
    <property type="entry name" value="WH-like_DNA-bd_sf"/>
</dbReference>
<dbReference type="InterPro" id="IPR013249">
    <property type="entry name" value="RNA_pol_sigma70_r4_t2"/>
</dbReference>
<dbReference type="InterPro" id="IPR013325">
    <property type="entry name" value="RNA_pol_sigma_r2"/>
</dbReference>
<evidence type="ECO:0000259" key="8">
    <source>
        <dbReference type="Pfam" id="PF08281"/>
    </source>
</evidence>
<dbReference type="Gene3D" id="1.10.1740.10">
    <property type="match status" value="1"/>
</dbReference>
<comment type="caution">
    <text evidence="9">The sequence shown here is derived from an EMBL/GenBank/DDBJ whole genome shotgun (WGS) entry which is preliminary data.</text>
</comment>
<comment type="similarity">
    <text evidence="1">Belongs to the sigma-70 factor family. ECF subfamily.</text>
</comment>
<keyword evidence="4" id="KW-0238">DNA-binding</keyword>
<dbReference type="OrthoDB" id="3686693at2"/>
<evidence type="ECO:0008006" key="11">
    <source>
        <dbReference type="Google" id="ProtNLM"/>
    </source>
</evidence>
<dbReference type="eggNOG" id="COG1595">
    <property type="taxonomic scope" value="Bacteria"/>
</dbReference>
<accession>A0A0T6LSX5</accession>
<evidence type="ECO:0000256" key="3">
    <source>
        <dbReference type="ARBA" id="ARBA00023082"/>
    </source>
</evidence>
<keyword evidence="5" id="KW-0804">Transcription</keyword>
<dbReference type="Gene3D" id="1.10.10.10">
    <property type="entry name" value="Winged helix-like DNA-binding domain superfamily/Winged helix DNA-binding domain"/>
    <property type="match status" value="1"/>
</dbReference>
<dbReference type="NCBIfam" id="TIGR02983">
    <property type="entry name" value="SigE-fam_strep"/>
    <property type="match status" value="1"/>
</dbReference>
<dbReference type="SUPFAM" id="SSF88659">
    <property type="entry name" value="Sigma3 and sigma4 domains of RNA polymerase sigma factors"/>
    <property type="match status" value="1"/>
</dbReference>
<dbReference type="InterPro" id="IPR039425">
    <property type="entry name" value="RNA_pol_sigma-70-like"/>
</dbReference>
<reference evidence="9 10" key="1">
    <citation type="submission" date="2015-10" db="EMBL/GenBank/DDBJ databases">
        <title>Draft genome sequence of pyrrolomycin-producing Streptomyces vitaminophilus.</title>
        <authorList>
            <person name="Graham D.E."/>
            <person name="Mahan K.M."/>
            <person name="Klingeman D.M."/>
            <person name="Hettich R.L."/>
            <person name="Parry R.J."/>
        </authorList>
    </citation>
    <scope>NUCLEOTIDE SEQUENCE [LARGE SCALE GENOMIC DNA]</scope>
    <source>
        <strain evidence="9 10">ATCC 31673</strain>
    </source>
</reference>
<feature type="domain" description="RNA polymerase sigma-70 region 2" evidence="7">
    <location>
        <begin position="17"/>
        <end position="81"/>
    </location>
</feature>
<dbReference type="GO" id="GO:0006352">
    <property type="term" value="P:DNA-templated transcription initiation"/>
    <property type="evidence" value="ECO:0007669"/>
    <property type="project" value="InterPro"/>
</dbReference>
<feature type="domain" description="RNA polymerase sigma factor 70 region 4 type 2" evidence="8">
    <location>
        <begin position="107"/>
        <end position="158"/>
    </location>
</feature>
<keyword evidence="10" id="KW-1185">Reference proteome</keyword>
<protein>
    <recommendedName>
        <fullName evidence="11">SigE family RNA polymerase sigma factor</fullName>
    </recommendedName>
</protein>
<dbReference type="Pfam" id="PF04542">
    <property type="entry name" value="Sigma70_r2"/>
    <property type="match status" value="1"/>
</dbReference>
<dbReference type="SUPFAM" id="SSF88946">
    <property type="entry name" value="Sigma2 domain of RNA polymerase sigma factors"/>
    <property type="match status" value="1"/>
</dbReference>
<dbReference type="GO" id="GO:0003677">
    <property type="term" value="F:DNA binding"/>
    <property type="evidence" value="ECO:0007669"/>
    <property type="project" value="UniProtKB-KW"/>
</dbReference>
<dbReference type="EMBL" id="LLZU01000017">
    <property type="protein sequence ID" value="KRV48908.1"/>
    <property type="molecule type" value="Genomic_DNA"/>
</dbReference>
<dbReference type="NCBIfam" id="TIGR02937">
    <property type="entry name" value="sigma70-ECF"/>
    <property type="match status" value="1"/>
</dbReference>
<dbReference type="STRING" id="76728.AQ490_22505"/>
<organism evidence="9 10">
    <name type="scientific">Wenjunlia vitaminophila</name>
    <name type="common">Streptomyces vitaminophilus</name>
    <dbReference type="NCBI Taxonomy" id="76728"/>
    <lineage>
        <taxon>Bacteria</taxon>
        <taxon>Bacillati</taxon>
        <taxon>Actinomycetota</taxon>
        <taxon>Actinomycetes</taxon>
        <taxon>Kitasatosporales</taxon>
        <taxon>Streptomycetaceae</taxon>
        <taxon>Wenjunlia</taxon>
    </lineage>
</organism>
<keyword evidence="2" id="KW-0805">Transcription regulation</keyword>
<evidence type="ECO:0000313" key="10">
    <source>
        <dbReference type="Proteomes" id="UP000050867"/>
    </source>
</evidence>
<gene>
    <name evidence="9" type="ORF">AQ490_22505</name>
</gene>
<evidence type="ECO:0000256" key="6">
    <source>
        <dbReference type="SAM" id="MobiDB-lite"/>
    </source>
</evidence>
<evidence type="ECO:0000256" key="5">
    <source>
        <dbReference type="ARBA" id="ARBA00023163"/>
    </source>
</evidence>
<dbReference type="CDD" id="cd06171">
    <property type="entry name" value="Sigma70_r4"/>
    <property type="match status" value="1"/>
</dbReference>
<dbReference type="PANTHER" id="PTHR43133">
    <property type="entry name" value="RNA POLYMERASE ECF-TYPE SIGMA FACTO"/>
    <property type="match status" value="1"/>
</dbReference>
<dbReference type="InterPro" id="IPR013324">
    <property type="entry name" value="RNA_pol_sigma_r3/r4-like"/>
</dbReference>
<evidence type="ECO:0000259" key="7">
    <source>
        <dbReference type="Pfam" id="PF04542"/>
    </source>
</evidence>
<evidence type="ECO:0000256" key="2">
    <source>
        <dbReference type="ARBA" id="ARBA00023015"/>
    </source>
</evidence>
<keyword evidence="3" id="KW-0731">Sigma factor</keyword>
<evidence type="ECO:0000256" key="1">
    <source>
        <dbReference type="ARBA" id="ARBA00010641"/>
    </source>
</evidence>
<dbReference type="AlphaFoldDB" id="A0A0T6LSX5"/>
<dbReference type="InterPro" id="IPR014325">
    <property type="entry name" value="RNA_pol_sigma-E_actinobac"/>
</dbReference>
<dbReference type="RefSeq" id="WP_018385770.1">
    <property type="nucleotide sequence ID" value="NZ_LLZU01000017.1"/>
</dbReference>
<evidence type="ECO:0000313" key="9">
    <source>
        <dbReference type="EMBL" id="KRV48908.1"/>
    </source>
</evidence>
<dbReference type="GO" id="GO:0016987">
    <property type="term" value="F:sigma factor activity"/>
    <property type="evidence" value="ECO:0007669"/>
    <property type="project" value="UniProtKB-KW"/>
</dbReference>
<dbReference type="InterPro" id="IPR014284">
    <property type="entry name" value="RNA_pol_sigma-70_dom"/>
</dbReference>
<name>A0A0T6LSX5_WENVI</name>
<proteinExistence type="inferred from homology"/>
<evidence type="ECO:0000256" key="4">
    <source>
        <dbReference type="ARBA" id="ARBA00023125"/>
    </source>
</evidence>
<dbReference type="PANTHER" id="PTHR43133:SF50">
    <property type="entry name" value="ECF RNA POLYMERASE SIGMA FACTOR SIGM"/>
    <property type="match status" value="1"/>
</dbReference>
<sequence length="228" mass="24963">MDNVAAHGFEDFGEYVRERGDALLNVARGLTANPADAQDLLQTALLRTFPLWDGITDKRHADAYVRRVLVNTRTSWWRSRKLDEFPTEQLPETLVGDGAEQRADRSMLMRALGGLSPQQRGVVVLRYYEGLDTAETAQALGISTGTVKSTLHRALLRLREDLRRQELSQGTTGTVRARRGDAARPGRGVPTGRHTHRPATSAPVPLIAAGGGRAPGPDSVPFHQREAA</sequence>
<dbReference type="Pfam" id="PF08281">
    <property type="entry name" value="Sigma70_r4_2"/>
    <property type="match status" value="1"/>
</dbReference>
<dbReference type="Proteomes" id="UP000050867">
    <property type="component" value="Unassembled WGS sequence"/>
</dbReference>
<dbReference type="InterPro" id="IPR007627">
    <property type="entry name" value="RNA_pol_sigma70_r2"/>
</dbReference>
<feature type="region of interest" description="Disordered" evidence="6">
    <location>
        <begin position="165"/>
        <end position="228"/>
    </location>
</feature>